<dbReference type="EMBL" id="QXFW01001525">
    <property type="protein sequence ID" value="KAE8989501.1"/>
    <property type="molecule type" value="Genomic_DNA"/>
</dbReference>
<feature type="domain" description="RxLR effector PexRD54 WY" evidence="7">
    <location>
        <begin position="22"/>
        <end position="62"/>
    </location>
</feature>
<dbReference type="EMBL" id="QXGC01002066">
    <property type="protein sequence ID" value="KAE9191359.1"/>
    <property type="molecule type" value="Genomic_DNA"/>
</dbReference>
<evidence type="ECO:0000256" key="5">
    <source>
        <dbReference type="ARBA" id="ARBA00022729"/>
    </source>
</evidence>
<sequence length="256" mass="29192">MLVMAKEDNTTASIGMKLEDTQFNRWLSQGENAESVFKLLNLNKDGDKIFDSLMFSTWASYVTKLDRKNSYEAMFSVLKTRYGDEVLTGLLIASRKNRPTNYHVTRLEGVLLKTWASDGKTADEVFKLLRLNKDGDRVFKSLMLSSWVSYVTKLEDKNPDKLMLSVLKTSYNDEILTNMLVAAQKVPRTKTFAASLQEQLWISQGKTADDIFQLLKLDQEGKHLLNSGEFSTWVSYVTKLNKLDEKPDEFAVSSDL</sequence>
<comment type="similarity">
    <text evidence="3">Belongs to the RxLR effector family.</text>
</comment>
<evidence type="ECO:0000259" key="7">
    <source>
        <dbReference type="Pfam" id="PF22748"/>
    </source>
</evidence>
<reference evidence="11 12" key="1">
    <citation type="submission" date="2018-09" db="EMBL/GenBank/DDBJ databases">
        <title>Genomic investigation of the strawberry pathogen Phytophthora fragariae indicates pathogenicity is determined by transcriptional variation in three key races.</title>
        <authorList>
            <person name="Adams T.M."/>
            <person name="Armitage A.D."/>
            <person name="Sobczyk M.K."/>
            <person name="Bates H.J."/>
            <person name="Dunwell J.M."/>
            <person name="Nellist C.F."/>
            <person name="Harrison R.J."/>
        </authorList>
    </citation>
    <scope>NUCLEOTIDE SEQUENCE [LARGE SCALE GENOMIC DNA]</scope>
    <source>
        <strain evidence="10 12">BC-23</strain>
        <strain evidence="9 13">ONT-3</strain>
        <strain evidence="8 11">SCRP245</strain>
    </source>
</reference>
<comment type="caution">
    <text evidence="8">The sequence shown here is derived from an EMBL/GenBank/DDBJ whole genome shotgun (WGS) entry which is preliminary data.</text>
</comment>
<evidence type="ECO:0000256" key="2">
    <source>
        <dbReference type="ARBA" id="ARBA00004613"/>
    </source>
</evidence>
<dbReference type="Proteomes" id="UP000460718">
    <property type="component" value="Unassembled WGS sequence"/>
</dbReference>
<evidence type="ECO:0000256" key="3">
    <source>
        <dbReference type="ARBA" id="ARBA00010400"/>
    </source>
</evidence>
<dbReference type="GO" id="GO:0005576">
    <property type="term" value="C:extracellular region"/>
    <property type="evidence" value="ECO:0007669"/>
    <property type="project" value="UniProtKB-SubCell"/>
</dbReference>
<evidence type="ECO:0000256" key="4">
    <source>
        <dbReference type="ARBA" id="ARBA00022525"/>
    </source>
</evidence>
<evidence type="ECO:0000313" key="12">
    <source>
        <dbReference type="Proteomes" id="UP000476176"/>
    </source>
</evidence>
<dbReference type="AlphaFoldDB" id="A0A6A3J541"/>
<proteinExistence type="inferred from homology"/>
<accession>A0A6A3J541</accession>
<evidence type="ECO:0000313" key="8">
    <source>
        <dbReference type="EMBL" id="KAE8989501.1"/>
    </source>
</evidence>
<feature type="domain" description="RxLR effector PexRD54 WY" evidence="7">
    <location>
        <begin position="197"/>
        <end position="237"/>
    </location>
</feature>
<evidence type="ECO:0000313" key="9">
    <source>
        <dbReference type="EMBL" id="KAE9088399.1"/>
    </source>
</evidence>
<evidence type="ECO:0000256" key="1">
    <source>
        <dbReference type="ARBA" id="ARBA00004340"/>
    </source>
</evidence>
<dbReference type="InterPro" id="IPR054463">
    <property type="entry name" value="PexRD54_WY"/>
</dbReference>
<keyword evidence="6" id="KW-0843">Virulence</keyword>
<dbReference type="Pfam" id="PF22748">
    <property type="entry name" value="PexRD54_WY"/>
    <property type="match status" value="2"/>
</dbReference>
<dbReference type="GO" id="GO:0043657">
    <property type="term" value="C:host cell"/>
    <property type="evidence" value="ECO:0007669"/>
    <property type="project" value="UniProtKB-SubCell"/>
</dbReference>
<evidence type="ECO:0000256" key="6">
    <source>
        <dbReference type="ARBA" id="ARBA00023026"/>
    </source>
</evidence>
<keyword evidence="5" id="KW-0732">Signal</keyword>
<gene>
    <name evidence="10" type="ORF">PF004_g21625</name>
    <name evidence="9" type="ORF">PF010_g19395</name>
    <name evidence="8" type="ORF">PF011_g18744</name>
</gene>
<keyword evidence="4" id="KW-0964">Secreted</keyword>
<evidence type="ECO:0000313" key="13">
    <source>
        <dbReference type="Proteomes" id="UP000488956"/>
    </source>
</evidence>
<dbReference type="Proteomes" id="UP000476176">
    <property type="component" value="Unassembled WGS sequence"/>
</dbReference>
<comment type="subcellular location">
    <subcellularLocation>
        <location evidence="1">Host cell</location>
    </subcellularLocation>
    <subcellularLocation>
        <location evidence="2">Secreted</location>
    </subcellularLocation>
</comment>
<evidence type="ECO:0000313" key="10">
    <source>
        <dbReference type="EMBL" id="KAE9191359.1"/>
    </source>
</evidence>
<evidence type="ECO:0000313" key="11">
    <source>
        <dbReference type="Proteomes" id="UP000460718"/>
    </source>
</evidence>
<name>A0A6A3J541_9STRA</name>
<dbReference type="EMBL" id="QXFX01001553">
    <property type="protein sequence ID" value="KAE9088399.1"/>
    <property type="molecule type" value="Genomic_DNA"/>
</dbReference>
<dbReference type="Proteomes" id="UP000488956">
    <property type="component" value="Unassembled WGS sequence"/>
</dbReference>
<organism evidence="8 11">
    <name type="scientific">Phytophthora fragariae</name>
    <dbReference type="NCBI Taxonomy" id="53985"/>
    <lineage>
        <taxon>Eukaryota</taxon>
        <taxon>Sar</taxon>
        <taxon>Stramenopiles</taxon>
        <taxon>Oomycota</taxon>
        <taxon>Peronosporomycetes</taxon>
        <taxon>Peronosporales</taxon>
        <taxon>Peronosporaceae</taxon>
        <taxon>Phytophthora</taxon>
    </lineage>
</organism>
<protein>
    <recommendedName>
        <fullName evidence="7">RxLR effector PexRD54 WY domain-containing protein</fullName>
    </recommendedName>
</protein>